<dbReference type="EMBL" id="VIEB01000152">
    <property type="protein sequence ID" value="TQE03639.1"/>
    <property type="molecule type" value="Genomic_DNA"/>
</dbReference>
<proteinExistence type="predicted"/>
<evidence type="ECO:0000256" key="1">
    <source>
        <dbReference type="SAM" id="MobiDB-lite"/>
    </source>
</evidence>
<evidence type="ECO:0000313" key="2">
    <source>
        <dbReference type="EMBL" id="TQE03639.1"/>
    </source>
</evidence>
<organism evidence="2 3">
    <name type="scientific">Malus baccata</name>
    <name type="common">Siberian crab apple</name>
    <name type="synonym">Pyrus baccata</name>
    <dbReference type="NCBI Taxonomy" id="106549"/>
    <lineage>
        <taxon>Eukaryota</taxon>
        <taxon>Viridiplantae</taxon>
        <taxon>Streptophyta</taxon>
        <taxon>Embryophyta</taxon>
        <taxon>Tracheophyta</taxon>
        <taxon>Spermatophyta</taxon>
        <taxon>Magnoliopsida</taxon>
        <taxon>eudicotyledons</taxon>
        <taxon>Gunneridae</taxon>
        <taxon>Pentapetalae</taxon>
        <taxon>rosids</taxon>
        <taxon>fabids</taxon>
        <taxon>Rosales</taxon>
        <taxon>Rosaceae</taxon>
        <taxon>Amygdaloideae</taxon>
        <taxon>Maleae</taxon>
        <taxon>Malus</taxon>
    </lineage>
</organism>
<sequence>KKYYEFYEGTAPQNPRNHESCSSQLEKHLQPSLNKWHQAVLKAESRHENVTNLYDKERQAEQLYMDTMKKLFTHHSWEICNGWVLFQDPPQERFGPTPMFGSNTVGNEQVSPIIEETMLENPSPGQSSIPRTMGRNKA</sequence>
<evidence type="ECO:0008006" key="4">
    <source>
        <dbReference type="Google" id="ProtNLM"/>
    </source>
</evidence>
<evidence type="ECO:0000313" key="3">
    <source>
        <dbReference type="Proteomes" id="UP000315295"/>
    </source>
</evidence>
<feature type="non-terminal residue" evidence="2">
    <location>
        <position position="1"/>
    </location>
</feature>
<accession>A0A540MXZ2</accession>
<dbReference type="AlphaFoldDB" id="A0A540MXZ2"/>
<gene>
    <name evidence="2" type="ORF">C1H46_010770</name>
</gene>
<keyword evidence="3" id="KW-1185">Reference proteome</keyword>
<reference evidence="2 3" key="1">
    <citation type="journal article" date="2019" name="G3 (Bethesda)">
        <title>Sequencing of a Wild Apple (Malus baccata) Genome Unravels the Differences Between Cultivated and Wild Apple Species Regarding Disease Resistance and Cold Tolerance.</title>
        <authorList>
            <person name="Chen X."/>
        </authorList>
    </citation>
    <scope>NUCLEOTIDE SEQUENCE [LARGE SCALE GENOMIC DNA]</scope>
    <source>
        <strain evidence="3">cv. Shandingzi</strain>
        <tissue evidence="2">Leaves</tissue>
    </source>
</reference>
<dbReference type="STRING" id="106549.A0A540MXZ2"/>
<protein>
    <recommendedName>
        <fullName evidence="4">No apical meristem-associated C-terminal domain-containing protein</fullName>
    </recommendedName>
</protein>
<dbReference type="Proteomes" id="UP000315295">
    <property type="component" value="Unassembled WGS sequence"/>
</dbReference>
<comment type="caution">
    <text evidence="2">The sequence shown here is derived from an EMBL/GenBank/DDBJ whole genome shotgun (WGS) entry which is preliminary data.</text>
</comment>
<feature type="region of interest" description="Disordered" evidence="1">
    <location>
        <begin position="119"/>
        <end position="138"/>
    </location>
</feature>
<name>A0A540MXZ2_MALBA</name>